<dbReference type="GO" id="GO:0005634">
    <property type="term" value="C:nucleus"/>
    <property type="evidence" value="ECO:0007669"/>
    <property type="project" value="TreeGrafter"/>
</dbReference>
<gene>
    <name evidence="10" type="ORF">BINO364_LOCUS15840</name>
</gene>
<dbReference type="PROSITE" id="PS50102">
    <property type="entry name" value="RRM"/>
    <property type="match status" value="1"/>
</dbReference>
<dbReference type="InterPro" id="IPR012677">
    <property type="entry name" value="Nucleotide-bd_a/b_plait_sf"/>
</dbReference>
<dbReference type="SUPFAM" id="SSF54928">
    <property type="entry name" value="RNA-binding domain, RBD"/>
    <property type="match status" value="1"/>
</dbReference>
<reference evidence="10" key="1">
    <citation type="submission" date="2021-12" db="EMBL/GenBank/DDBJ databases">
        <authorList>
            <person name="Martin H S."/>
        </authorList>
    </citation>
    <scope>NUCLEOTIDE SEQUENCE</scope>
</reference>
<keyword evidence="4" id="KW-0805">Transcription regulation</keyword>
<dbReference type="PANTHER" id="PTHR23098:SF16">
    <property type="entry name" value="REGULATORY PROTEIN ZESTE"/>
    <property type="match status" value="1"/>
</dbReference>
<comment type="subunit">
    <text evidence="1">Self-associates forming complexes of several hundred monomers.</text>
</comment>
<feature type="non-terminal residue" evidence="10">
    <location>
        <position position="397"/>
    </location>
</feature>
<dbReference type="InterPro" id="IPR035979">
    <property type="entry name" value="RBD_domain_sf"/>
</dbReference>
<dbReference type="Pfam" id="PF00076">
    <property type="entry name" value="RRM_1"/>
    <property type="match status" value="1"/>
</dbReference>
<keyword evidence="5" id="KW-0804">Transcription</keyword>
<evidence type="ECO:0000256" key="2">
    <source>
        <dbReference type="ARBA" id="ARBA00016807"/>
    </source>
</evidence>
<dbReference type="PANTHER" id="PTHR23098">
    <property type="entry name" value="AGAP001331-PA-RELATED"/>
    <property type="match status" value="1"/>
</dbReference>
<evidence type="ECO:0000256" key="1">
    <source>
        <dbReference type="ARBA" id="ARBA00011764"/>
    </source>
</evidence>
<keyword evidence="3 7" id="KW-0694">RNA-binding</keyword>
<evidence type="ECO:0000256" key="7">
    <source>
        <dbReference type="PROSITE-ProRule" id="PRU00176"/>
    </source>
</evidence>
<dbReference type="CDD" id="cd00590">
    <property type="entry name" value="RRM_SF"/>
    <property type="match status" value="1"/>
</dbReference>
<evidence type="ECO:0000313" key="11">
    <source>
        <dbReference type="Proteomes" id="UP000838878"/>
    </source>
</evidence>
<evidence type="ECO:0000259" key="9">
    <source>
        <dbReference type="PROSITE" id="PS50102"/>
    </source>
</evidence>
<name>A0A8J9WA97_9NEOP</name>
<organism evidence="10 11">
    <name type="scientific">Brenthis ino</name>
    <name type="common">lesser marbled fritillary</name>
    <dbReference type="NCBI Taxonomy" id="405034"/>
    <lineage>
        <taxon>Eukaryota</taxon>
        <taxon>Metazoa</taxon>
        <taxon>Ecdysozoa</taxon>
        <taxon>Arthropoda</taxon>
        <taxon>Hexapoda</taxon>
        <taxon>Insecta</taxon>
        <taxon>Pterygota</taxon>
        <taxon>Neoptera</taxon>
        <taxon>Endopterygota</taxon>
        <taxon>Lepidoptera</taxon>
        <taxon>Glossata</taxon>
        <taxon>Ditrysia</taxon>
        <taxon>Papilionoidea</taxon>
        <taxon>Nymphalidae</taxon>
        <taxon>Heliconiinae</taxon>
        <taxon>Argynnini</taxon>
        <taxon>Brenthis</taxon>
    </lineage>
</organism>
<feature type="region of interest" description="Disordered" evidence="8">
    <location>
        <begin position="1"/>
        <end position="26"/>
    </location>
</feature>
<dbReference type="InterPro" id="IPR000504">
    <property type="entry name" value="RRM_dom"/>
</dbReference>
<feature type="compositionally biased region" description="Basic and acidic residues" evidence="8">
    <location>
        <begin position="9"/>
        <end position="25"/>
    </location>
</feature>
<dbReference type="GO" id="GO:0003723">
    <property type="term" value="F:RNA binding"/>
    <property type="evidence" value="ECO:0007669"/>
    <property type="project" value="UniProtKB-UniRule"/>
</dbReference>
<sequence>MAGRGRYSKSHDWDPMREDYDDKNYDQQYPDDEVNGEVQLDHCKLYVKNISKALSEDGLRAVFEKYASNVKVFMSRDPLKRYAIVTFETPGEAKLAMMKLNKTEPLKLIISVAHKFEVMIDFMERNGDLNKPSDGPSGRLRAVDKWQELANALNLDTTGTSKPVEKWKKVWSDLKNNTKRKASKIHRAAGGTGGGPVSKLILTDQEQRVLSIIGPQAATGLVSVQEVGPPEPPVASNLGLLPVAVSPTPMEQVVQVESIIEEWNKPGEGGQSVSTFHTDMVDNSAISPTTHHAISPQRHTAPRRAISGRRRLLRSPAPAPPHSRRVPRRHFNATEQFLNSDEHWRNLATQFVTEHVRLRERELQQREVELQQQSQWQTLFAKLINLGEIIANKINSK</sequence>
<feature type="domain" description="RRM" evidence="9">
    <location>
        <begin position="43"/>
        <end position="115"/>
    </location>
</feature>
<dbReference type="EMBL" id="OV170229">
    <property type="protein sequence ID" value="CAH0730917.1"/>
    <property type="molecule type" value="Genomic_DNA"/>
</dbReference>
<dbReference type="Gene3D" id="3.30.70.330">
    <property type="match status" value="1"/>
</dbReference>
<evidence type="ECO:0000256" key="3">
    <source>
        <dbReference type="ARBA" id="ARBA00022884"/>
    </source>
</evidence>
<dbReference type="InterPro" id="IPR028002">
    <property type="entry name" value="Myb_DNA-bind_5"/>
</dbReference>
<evidence type="ECO:0000256" key="5">
    <source>
        <dbReference type="ARBA" id="ARBA00023163"/>
    </source>
</evidence>
<evidence type="ECO:0000256" key="8">
    <source>
        <dbReference type="SAM" id="MobiDB-lite"/>
    </source>
</evidence>
<evidence type="ECO:0000313" key="10">
    <source>
        <dbReference type="EMBL" id="CAH0730917.1"/>
    </source>
</evidence>
<dbReference type="OrthoDB" id="10023235at2759"/>
<dbReference type="SMART" id="SM00360">
    <property type="entry name" value="RRM"/>
    <property type="match status" value="1"/>
</dbReference>
<protein>
    <recommendedName>
        <fullName evidence="2">Regulatory protein zeste</fullName>
    </recommendedName>
</protein>
<dbReference type="Proteomes" id="UP000838878">
    <property type="component" value="Chromosome 9"/>
</dbReference>
<evidence type="ECO:0000256" key="4">
    <source>
        <dbReference type="ARBA" id="ARBA00023015"/>
    </source>
</evidence>
<dbReference type="AlphaFoldDB" id="A0A8J9WA97"/>
<accession>A0A8J9WA97</accession>
<keyword evidence="11" id="KW-1185">Reference proteome</keyword>
<dbReference type="Pfam" id="PF13873">
    <property type="entry name" value="Myb_DNA-bind_5"/>
    <property type="match status" value="1"/>
</dbReference>
<comment type="function">
    <text evidence="6">Involved in transvection phenomena (= synapsis-dependent gene expression), where the synaptic pairing of chromosomes carrying genes with which zeste interacts influences the expression of these genes. Zeste binds to DNA and stimulates transcription from a nearby promoter.</text>
</comment>
<proteinExistence type="predicted"/>
<evidence type="ECO:0000256" key="6">
    <source>
        <dbReference type="ARBA" id="ARBA00025466"/>
    </source>
</evidence>